<keyword evidence="2 9" id="KW-0479">Metal-binding</keyword>
<evidence type="ECO:0000256" key="4">
    <source>
        <dbReference type="ARBA" id="ARBA00022833"/>
    </source>
</evidence>
<sequence length="199" mass="22329">MAKKSVVTEAQEIQLAIELINLGARLQLLESETSLSRERLLKLYKELKGVSPPKGMLPFSTDWFITWQPNIHSSLFINIHKYLSEHARISGIEAIMKAYKLYLEQVGQTESNEPVLSLTRAWTLVRFFESKMLTTTGCCKCRGHFVVHRLDLHQDYLCGLCHMPSRAGKTKKAKDAVTAVLESLAMPMPVSAPMAAALV</sequence>
<feature type="binding site" evidence="9">
    <location>
        <position position="138"/>
    </location>
    <ligand>
        <name>Zn(2+)</name>
        <dbReference type="ChEBI" id="CHEBI:29105"/>
    </ligand>
</feature>
<protein>
    <recommendedName>
        <fullName evidence="9 10">Flagellar transcriptional regulator FlhC</fullName>
    </recommendedName>
</protein>
<keyword evidence="3 9" id="KW-1005">Bacterial flagellum biogenesis</keyword>
<evidence type="ECO:0000256" key="3">
    <source>
        <dbReference type="ARBA" id="ARBA00022795"/>
    </source>
</evidence>
<comment type="similarity">
    <text evidence="9 10">Belongs to the FlhC family.</text>
</comment>
<comment type="caution">
    <text evidence="11">The sequence shown here is derived from an EMBL/GenBank/DDBJ whole genome shotgun (WGS) entry which is preliminary data.</text>
</comment>
<comment type="subunit">
    <text evidence="9">Heterohexamer composed of two FlhC and four FlhD subunits. Each FlhC binds a FlhD dimer, forming a heterotrimer, and a hexamer assembles by dimerization of two heterotrimers.</text>
</comment>
<feature type="binding site" evidence="9">
    <location>
        <position position="158"/>
    </location>
    <ligand>
        <name>Zn(2+)</name>
        <dbReference type="ChEBI" id="CHEBI:29105"/>
    </ligand>
</feature>
<dbReference type="Pfam" id="PF05280">
    <property type="entry name" value="FlhC"/>
    <property type="match status" value="1"/>
</dbReference>
<feature type="binding site" evidence="9">
    <location>
        <position position="161"/>
    </location>
    <ligand>
        <name>Zn(2+)</name>
        <dbReference type="ChEBI" id="CHEBI:29105"/>
    </ligand>
</feature>
<dbReference type="InterPro" id="IPR007944">
    <property type="entry name" value="FlhC"/>
</dbReference>
<evidence type="ECO:0000256" key="5">
    <source>
        <dbReference type="ARBA" id="ARBA00023015"/>
    </source>
</evidence>
<dbReference type="PIRSF" id="PIRSF003159">
    <property type="entry name" value="FlhC"/>
    <property type="match status" value="1"/>
</dbReference>
<dbReference type="NCBIfam" id="NF009365">
    <property type="entry name" value="PRK12722.1"/>
    <property type="match status" value="1"/>
</dbReference>
<organism evidence="11 12">
    <name type="scientific">Herbaspirillum lusitanum</name>
    <dbReference type="NCBI Taxonomy" id="213312"/>
    <lineage>
        <taxon>Bacteria</taxon>
        <taxon>Pseudomonadati</taxon>
        <taxon>Pseudomonadota</taxon>
        <taxon>Betaproteobacteria</taxon>
        <taxon>Burkholderiales</taxon>
        <taxon>Oxalobacteraceae</taxon>
        <taxon>Herbaspirillum</taxon>
    </lineage>
</organism>
<keyword evidence="4 9" id="KW-0862">Zinc</keyword>
<proteinExistence type="inferred from homology"/>
<evidence type="ECO:0000256" key="6">
    <source>
        <dbReference type="ARBA" id="ARBA00023125"/>
    </source>
</evidence>
<dbReference type="SUPFAM" id="SSF160930">
    <property type="entry name" value="FlhC-like"/>
    <property type="match status" value="1"/>
</dbReference>
<evidence type="ECO:0000256" key="2">
    <source>
        <dbReference type="ARBA" id="ARBA00022723"/>
    </source>
</evidence>
<keyword evidence="8 9" id="KW-0804">Transcription</keyword>
<keyword evidence="6 9" id="KW-0238">DNA-binding</keyword>
<name>A0ABW9A3K4_9BURK</name>
<gene>
    <name evidence="9 11" type="primary">flhC</name>
    <name evidence="11" type="ORF">PQR62_04135</name>
</gene>
<reference evidence="11 12" key="1">
    <citation type="journal article" date="2024" name="Chem. Sci.">
        <title>Discovery of megapolipeptins by genome mining of a Burkholderiales bacteria collection.</title>
        <authorList>
            <person name="Paulo B.S."/>
            <person name="Recchia M.J.J."/>
            <person name="Lee S."/>
            <person name="Fergusson C.H."/>
            <person name="Romanowski S.B."/>
            <person name="Hernandez A."/>
            <person name="Krull N."/>
            <person name="Liu D.Y."/>
            <person name="Cavanagh H."/>
            <person name="Bos A."/>
            <person name="Gray C.A."/>
            <person name="Murphy B.T."/>
            <person name="Linington R.G."/>
            <person name="Eustaquio A.S."/>
        </authorList>
    </citation>
    <scope>NUCLEOTIDE SEQUENCE [LARGE SCALE GENOMIC DNA]</scope>
    <source>
        <strain evidence="11 12">RL21-008-BIB-A</strain>
    </source>
</reference>
<feature type="binding site" evidence="9">
    <location>
        <position position="141"/>
    </location>
    <ligand>
        <name>Zn(2+)</name>
        <dbReference type="ChEBI" id="CHEBI:29105"/>
    </ligand>
</feature>
<accession>A0ABW9A3K4</accession>
<evidence type="ECO:0000313" key="11">
    <source>
        <dbReference type="EMBL" id="MFL9923441.1"/>
    </source>
</evidence>
<keyword evidence="5 9" id="KW-0805">Transcription regulation</keyword>
<dbReference type="HAMAP" id="MF_01891">
    <property type="entry name" value="FhlC"/>
    <property type="match status" value="1"/>
</dbReference>
<comment type="subcellular location">
    <subcellularLocation>
        <location evidence="9 10">Cytoplasm</location>
    </subcellularLocation>
</comment>
<comment type="function">
    <text evidence="9">Functions in complex with FlhD as a master transcriptional regulator that regulates transcription of several flagellar and non-flagellar operons by binding to their promoter region. Activates expression of class 2 flagellar genes, including fliA, which is a flagellum-specific sigma factor that turns on the class 3 genes. Also regulates genes whose products function in a variety of physiological pathways.</text>
</comment>
<keyword evidence="12" id="KW-1185">Reference proteome</keyword>
<dbReference type="EMBL" id="JAQQFM010000002">
    <property type="protein sequence ID" value="MFL9923441.1"/>
    <property type="molecule type" value="Genomic_DNA"/>
</dbReference>
<evidence type="ECO:0000256" key="10">
    <source>
        <dbReference type="PIRNR" id="PIRNR003159"/>
    </source>
</evidence>
<keyword evidence="11" id="KW-0282">Flagellum</keyword>
<evidence type="ECO:0000256" key="7">
    <source>
        <dbReference type="ARBA" id="ARBA00023159"/>
    </source>
</evidence>
<keyword evidence="11" id="KW-0969">Cilium</keyword>
<evidence type="ECO:0000256" key="1">
    <source>
        <dbReference type="ARBA" id="ARBA00022490"/>
    </source>
</evidence>
<keyword evidence="1 9" id="KW-0963">Cytoplasm</keyword>
<evidence type="ECO:0000256" key="9">
    <source>
        <dbReference type="HAMAP-Rule" id="MF_01891"/>
    </source>
</evidence>
<dbReference type="Proteomes" id="UP001629246">
    <property type="component" value="Unassembled WGS sequence"/>
</dbReference>
<comment type="cofactor">
    <cofactor evidence="9">
        <name>Zn(2+)</name>
        <dbReference type="ChEBI" id="CHEBI:29105"/>
    </cofactor>
    <text evidence="9">Binds 1 zinc ion per subunit.</text>
</comment>
<evidence type="ECO:0000256" key="8">
    <source>
        <dbReference type="ARBA" id="ARBA00023163"/>
    </source>
</evidence>
<dbReference type="RefSeq" id="WP_408155099.1">
    <property type="nucleotide sequence ID" value="NZ_JAQQFM010000002.1"/>
</dbReference>
<evidence type="ECO:0000313" key="12">
    <source>
        <dbReference type="Proteomes" id="UP001629246"/>
    </source>
</evidence>
<keyword evidence="7 9" id="KW-0010">Activator</keyword>
<keyword evidence="11" id="KW-0966">Cell projection</keyword>